<proteinExistence type="predicted"/>
<dbReference type="EMBL" id="CP014674">
    <property type="protein sequence ID" value="AOX17772.1"/>
    <property type="molecule type" value="Genomic_DNA"/>
</dbReference>
<gene>
    <name evidence="1" type="ORF">A0U89_12180</name>
</gene>
<sequence>MKLKRYAVCVDDLVADGDATFTIPVIEGHPVALVILQPDIVAVRTAAIELLLDIGFVRCALL</sequence>
<dbReference type="Proteomes" id="UP000179145">
    <property type="component" value="Chromosome"/>
</dbReference>
<keyword evidence="2" id="KW-1185">Reference proteome</keyword>
<evidence type="ECO:0000313" key="2">
    <source>
        <dbReference type="Proteomes" id="UP000179145"/>
    </source>
</evidence>
<organism evidence="1 2">
    <name type="scientific">Kozakia baliensis</name>
    <dbReference type="NCBI Taxonomy" id="153496"/>
    <lineage>
        <taxon>Bacteria</taxon>
        <taxon>Pseudomonadati</taxon>
        <taxon>Pseudomonadota</taxon>
        <taxon>Alphaproteobacteria</taxon>
        <taxon>Acetobacterales</taxon>
        <taxon>Acetobacteraceae</taxon>
        <taxon>Kozakia</taxon>
    </lineage>
</organism>
<name>A0A1D8UVW4_9PROT</name>
<accession>A0A1D8UVW4</accession>
<dbReference type="AlphaFoldDB" id="A0A1D8UVW4"/>
<dbReference type="KEGG" id="kba:A0U89_12180"/>
<reference evidence="1 2" key="1">
    <citation type="journal article" date="2016" name="Microb. Cell Fact.">
        <title>Dissection of exopolysaccharide biosynthesis in Kozakia baliensis.</title>
        <authorList>
            <person name="Brandt J.U."/>
            <person name="Jakob F."/>
            <person name="Behr J."/>
            <person name="Geissler A.J."/>
            <person name="Vogel R.F."/>
        </authorList>
    </citation>
    <scope>NUCLEOTIDE SEQUENCE [LARGE SCALE GENOMIC DNA]</scope>
    <source>
        <strain evidence="1 2">DSM 14400</strain>
    </source>
</reference>
<evidence type="ECO:0000313" key="1">
    <source>
        <dbReference type="EMBL" id="AOX17772.1"/>
    </source>
</evidence>
<protein>
    <submittedName>
        <fullName evidence="1">Uncharacterized protein</fullName>
    </submittedName>
</protein>